<dbReference type="EMBL" id="JBBBZM010000048">
    <property type="protein sequence ID" value="KAL0636553.1"/>
    <property type="molecule type" value="Genomic_DNA"/>
</dbReference>
<reference evidence="2 3" key="1">
    <citation type="submission" date="2024-02" db="EMBL/GenBank/DDBJ databases">
        <title>Discinaceae phylogenomics.</title>
        <authorList>
            <person name="Dirks A.C."/>
            <person name="James T.Y."/>
        </authorList>
    </citation>
    <scope>NUCLEOTIDE SEQUENCE [LARGE SCALE GENOMIC DNA]</scope>
    <source>
        <strain evidence="2 3">ACD0624</strain>
    </source>
</reference>
<feature type="region of interest" description="Disordered" evidence="1">
    <location>
        <begin position="1"/>
        <end position="21"/>
    </location>
</feature>
<gene>
    <name evidence="2" type="ORF">Q9L58_004507</name>
</gene>
<name>A0ABR3GKV6_9PEZI</name>
<protein>
    <submittedName>
        <fullName evidence="2">Uncharacterized protein</fullName>
    </submittedName>
</protein>
<evidence type="ECO:0000313" key="3">
    <source>
        <dbReference type="Proteomes" id="UP001447188"/>
    </source>
</evidence>
<proteinExistence type="predicted"/>
<accession>A0ABR3GKV6</accession>
<keyword evidence="3" id="KW-1185">Reference proteome</keyword>
<evidence type="ECO:0000256" key="1">
    <source>
        <dbReference type="SAM" id="MobiDB-lite"/>
    </source>
</evidence>
<dbReference type="Proteomes" id="UP001447188">
    <property type="component" value="Unassembled WGS sequence"/>
</dbReference>
<evidence type="ECO:0000313" key="2">
    <source>
        <dbReference type="EMBL" id="KAL0636553.1"/>
    </source>
</evidence>
<sequence>MALSTLTPPRRSPPKTAPSKTKIRAMCNAIDQYFEYTHKQCPEKLAKFRVIDGIEPRPKGRLGGWRTYERLQRASETAGLFGEKEVDEFWSREIMRKFSSDGEDDDDEDEEEITV</sequence>
<comment type="caution">
    <text evidence="2">The sequence shown here is derived from an EMBL/GenBank/DDBJ whole genome shotgun (WGS) entry which is preliminary data.</text>
</comment>
<organism evidence="2 3">
    <name type="scientific">Discina gigas</name>
    <dbReference type="NCBI Taxonomy" id="1032678"/>
    <lineage>
        <taxon>Eukaryota</taxon>
        <taxon>Fungi</taxon>
        <taxon>Dikarya</taxon>
        <taxon>Ascomycota</taxon>
        <taxon>Pezizomycotina</taxon>
        <taxon>Pezizomycetes</taxon>
        <taxon>Pezizales</taxon>
        <taxon>Discinaceae</taxon>
        <taxon>Discina</taxon>
    </lineage>
</organism>